<dbReference type="AlphaFoldDB" id="F4PMX8"/>
<dbReference type="STRING" id="1054147.F4PMX8"/>
<dbReference type="Pfam" id="PF01852">
    <property type="entry name" value="START"/>
    <property type="match status" value="1"/>
</dbReference>
<feature type="region of interest" description="Disordered" evidence="1">
    <location>
        <begin position="325"/>
        <end position="347"/>
    </location>
</feature>
<dbReference type="KEGG" id="dfa:DFA_05001"/>
<name>F4PMX8_CACFS</name>
<dbReference type="Proteomes" id="UP000007797">
    <property type="component" value="Unassembled WGS sequence"/>
</dbReference>
<dbReference type="InterPro" id="IPR002913">
    <property type="entry name" value="START_lipid-bd_dom"/>
</dbReference>
<dbReference type="EMBL" id="GL883008">
    <property type="protein sequence ID" value="EGG22871.1"/>
    <property type="molecule type" value="Genomic_DNA"/>
</dbReference>
<evidence type="ECO:0000256" key="1">
    <source>
        <dbReference type="SAM" id="MobiDB-lite"/>
    </source>
</evidence>
<dbReference type="SUPFAM" id="SSF55961">
    <property type="entry name" value="Bet v1-like"/>
    <property type="match status" value="1"/>
</dbReference>
<dbReference type="RefSeq" id="XP_004360722.1">
    <property type="nucleotide sequence ID" value="XM_004360665.1"/>
</dbReference>
<dbReference type="GeneID" id="14875161"/>
<feature type="domain" description="START" evidence="2">
    <location>
        <begin position="98"/>
        <end position="292"/>
    </location>
</feature>
<organism evidence="3 4">
    <name type="scientific">Cavenderia fasciculata</name>
    <name type="common">Slime mold</name>
    <name type="synonym">Dictyostelium fasciculatum</name>
    <dbReference type="NCBI Taxonomy" id="261658"/>
    <lineage>
        <taxon>Eukaryota</taxon>
        <taxon>Amoebozoa</taxon>
        <taxon>Evosea</taxon>
        <taxon>Eumycetozoa</taxon>
        <taxon>Dictyostelia</taxon>
        <taxon>Acytosteliales</taxon>
        <taxon>Cavenderiaceae</taxon>
        <taxon>Cavenderia</taxon>
    </lineage>
</organism>
<accession>F4PMX8</accession>
<reference evidence="4" key="1">
    <citation type="journal article" date="2011" name="Genome Res.">
        <title>Phylogeny-wide analysis of social amoeba genomes highlights ancient origins for complex intercellular communication.</title>
        <authorList>
            <person name="Heidel A.J."/>
            <person name="Lawal H.M."/>
            <person name="Felder M."/>
            <person name="Schilde C."/>
            <person name="Helps N.R."/>
            <person name="Tunggal B."/>
            <person name="Rivero F."/>
            <person name="John U."/>
            <person name="Schleicher M."/>
            <person name="Eichinger L."/>
            <person name="Platzer M."/>
            <person name="Noegel A.A."/>
            <person name="Schaap P."/>
            <person name="Gloeckner G."/>
        </authorList>
    </citation>
    <scope>NUCLEOTIDE SEQUENCE [LARGE SCALE GENOMIC DNA]</scope>
    <source>
        <strain evidence="4">SH3</strain>
    </source>
</reference>
<keyword evidence="4" id="KW-1185">Reference proteome</keyword>
<proteinExistence type="predicted"/>
<sequence>MDIIESTLDKYIREIDDHCLGSRIRAAAETLEKLDSYIQSIRANNVNGGDNNTPELSSIESIIDRLYTTNKRINRLRQESKEIDMLLNVLHEDFKSVGWTEINKVDGIHTMYKENGSGMHSIRIDGIVSSPIFNICSVLLEVDLYNTWIPRLTECNLLASDDRFRKVIYCRAECPWPIADRDLCLYGYGVDMLEDKEQTFVVVSRTYEDGDFDHNVVIPPPTGKPSSVVRSHTQISGFTIKPLSPTETYVQVVSCTDPRMKFVPYWFLNFITNQFSHYLFQMLRQQAQKVTTSPEFQKRIASNPIYSVIKEKSELYFKNKELEKEKENEKEQKITATENHLKDYMHG</sequence>
<protein>
    <recommendedName>
        <fullName evidence="2">START domain-containing protein</fullName>
    </recommendedName>
</protein>
<evidence type="ECO:0000313" key="4">
    <source>
        <dbReference type="Proteomes" id="UP000007797"/>
    </source>
</evidence>
<dbReference type="Gene3D" id="3.30.530.20">
    <property type="match status" value="1"/>
</dbReference>
<dbReference type="PROSITE" id="PS50848">
    <property type="entry name" value="START"/>
    <property type="match status" value="1"/>
</dbReference>
<dbReference type="GO" id="GO:0008289">
    <property type="term" value="F:lipid binding"/>
    <property type="evidence" value="ECO:0007669"/>
    <property type="project" value="InterPro"/>
</dbReference>
<dbReference type="InterPro" id="IPR023393">
    <property type="entry name" value="START-like_dom_sf"/>
</dbReference>
<gene>
    <name evidence="3" type="ORF">DFA_05001</name>
</gene>
<dbReference type="OMA" id="YLFVMLR"/>
<evidence type="ECO:0000313" key="3">
    <source>
        <dbReference type="EMBL" id="EGG22871.1"/>
    </source>
</evidence>
<dbReference type="PANTHER" id="PTHR34560">
    <property type="entry name" value="POLYKETIDE CYCLASE/DEHYDRASE/LIPID TRANSPORT SUPERFAMILY PROTEIN"/>
    <property type="match status" value="1"/>
</dbReference>
<dbReference type="OrthoDB" id="17317at2759"/>
<evidence type="ECO:0000259" key="2">
    <source>
        <dbReference type="PROSITE" id="PS50848"/>
    </source>
</evidence>
<dbReference type="PANTHER" id="PTHR34560:SF1">
    <property type="entry name" value="START DOMAIN-CONTAINING PROTEIN"/>
    <property type="match status" value="1"/>
</dbReference>